<feature type="compositionally biased region" description="Low complexity" evidence="3">
    <location>
        <begin position="1"/>
        <end position="13"/>
    </location>
</feature>
<evidence type="ECO:0000259" key="4">
    <source>
        <dbReference type="PROSITE" id="PS50106"/>
    </source>
</evidence>
<dbReference type="Proteomes" id="UP001230188">
    <property type="component" value="Unassembled WGS sequence"/>
</dbReference>
<dbReference type="GO" id="GO:0005829">
    <property type="term" value="C:cytosol"/>
    <property type="evidence" value="ECO:0007669"/>
    <property type="project" value="TreeGrafter"/>
</dbReference>
<dbReference type="PROSITE" id="PS50077">
    <property type="entry name" value="HEAT_REPEAT"/>
    <property type="match status" value="1"/>
</dbReference>
<keyword evidence="1" id="KW-0677">Repeat</keyword>
<feature type="repeat" description="HEAT" evidence="2">
    <location>
        <begin position="491"/>
        <end position="527"/>
    </location>
</feature>
<feature type="region of interest" description="Disordered" evidence="3">
    <location>
        <begin position="1"/>
        <end position="31"/>
    </location>
</feature>
<dbReference type="InterPro" id="IPR001478">
    <property type="entry name" value="PDZ"/>
</dbReference>
<feature type="compositionally biased region" description="Low complexity" evidence="3">
    <location>
        <begin position="245"/>
        <end position="262"/>
    </location>
</feature>
<organism evidence="5 6">
    <name type="scientific">Chrysophaeum taylorii</name>
    <dbReference type="NCBI Taxonomy" id="2483200"/>
    <lineage>
        <taxon>Eukaryota</taxon>
        <taxon>Sar</taxon>
        <taxon>Stramenopiles</taxon>
        <taxon>Ochrophyta</taxon>
        <taxon>Pelagophyceae</taxon>
        <taxon>Pelagomonadales</taxon>
        <taxon>Pelagomonadaceae</taxon>
        <taxon>Chrysophaeum</taxon>
    </lineage>
</organism>
<feature type="region of interest" description="Disordered" evidence="3">
    <location>
        <begin position="890"/>
        <end position="925"/>
    </location>
</feature>
<dbReference type="GO" id="GO:0019888">
    <property type="term" value="F:protein phosphatase regulator activity"/>
    <property type="evidence" value="ECO:0007669"/>
    <property type="project" value="TreeGrafter"/>
</dbReference>
<keyword evidence="6" id="KW-1185">Reference proteome</keyword>
<dbReference type="PANTHER" id="PTHR10648">
    <property type="entry name" value="SERINE/THREONINE-PROTEIN PHOSPHATASE PP2A 65 KDA REGULATORY SUBUNIT"/>
    <property type="match status" value="1"/>
</dbReference>
<dbReference type="Gene3D" id="2.30.42.10">
    <property type="match status" value="1"/>
</dbReference>
<evidence type="ECO:0000256" key="3">
    <source>
        <dbReference type="SAM" id="MobiDB-lite"/>
    </source>
</evidence>
<feature type="domain" description="PDZ" evidence="4">
    <location>
        <begin position="48"/>
        <end position="116"/>
    </location>
</feature>
<dbReference type="InterPro" id="IPR051023">
    <property type="entry name" value="PP2A_Regulatory_Subunit_A"/>
</dbReference>
<dbReference type="SUPFAM" id="SSF48371">
    <property type="entry name" value="ARM repeat"/>
    <property type="match status" value="1"/>
</dbReference>
<evidence type="ECO:0000256" key="1">
    <source>
        <dbReference type="ARBA" id="ARBA00022737"/>
    </source>
</evidence>
<name>A0AAD7U927_9STRA</name>
<dbReference type="SUPFAM" id="SSF50156">
    <property type="entry name" value="PDZ domain-like"/>
    <property type="match status" value="1"/>
</dbReference>
<comment type="caution">
    <text evidence="5">The sequence shown here is derived from an EMBL/GenBank/DDBJ whole genome shotgun (WGS) entry which is preliminary data.</text>
</comment>
<accession>A0AAD7U927</accession>
<dbReference type="GO" id="GO:0005634">
    <property type="term" value="C:nucleus"/>
    <property type="evidence" value="ECO:0007669"/>
    <property type="project" value="TreeGrafter"/>
</dbReference>
<dbReference type="SMART" id="SM00228">
    <property type="entry name" value="PDZ"/>
    <property type="match status" value="1"/>
</dbReference>
<reference evidence="5" key="1">
    <citation type="submission" date="2023-01" db="EMBL/GenBank/DDBJ databases">
        <title>Metagenome sequencing of chrysophaentin producing Chrysophaeum taylorii.</title>
        <authorList>
            <person name="Davison J."/>
            <person name="Bewley C."/>
        </authorList>
    </citation>
    <scope>NUCLEOTIDE SEQUENCE</scope>
    <source>
        <strain evidence="5">NIES-1699</strain>
    </source>
</reference>
<dbReference type="InterPro" id="IPR021133">
    <property type="entry name" value="HEAT_type_2"/>
</dbReference>
<dbReference type="EMBL" id="JAQMWT010000531">
    <property type="protein sequence ID" value="KAJ8600055.1"/>
    <property type="molecule type" value="Genomic_DNA"/>
</dbReference>
<dbReference type="CDD" id="cd00136">
    <property type="entry name" value="PDZ_canonical"/>
    <property type="match status" value="1"/>
</dbReference>
<sequence>MPTTTTTTTTTTTGEEVSSENGNEDVEDLGGGFGFGDEQEVSLCEARLGMTLENVLEQTVVHEVDVGGAAARSGVRAGALVVGVCGESTAGLLHDEVIDRLRRPTRPLALRLREVDPDRLERRRRESRSATVAASAAWSADVEDLTSPTEAPALTAALRALRAANFVPAECFSWLGAGEAGEEDEARRCERALGALDDALGSPEGEVERQSLFEAVDHAVFAKGLCACVERVEAPPQQREEPAARKASSSAARLAAGPSSPSRVDDDDGDLSELVAACASDCASASRDARLARDAACRWAAAAALVGADLSPLRARAARVLARLAFSQRENRTARASTLPATLRLYRASKTSFGPRAAGDSDLGSAAALACCALGPACSAALPRRLRPLVRNALAKIARESAHAVARAAAARSLGALGALGPTRRDASWLARACERLSRDALPCVRRGALDAILALAAALPTALRDDDDDDDSCSGDLSRDEEVHLLRCKLMPLAAALAEDSAAEVRAAVARRAAALCGAFGEKRSAVVLDDARGLLEDADARVRCAAAKALPAVAARFAAHKEMAADKKNAALCLLAPAASRLASDSNAEARAALAVAVGGFLAILCDDAAARDDDLFDRAVFPLALILVNDEDPAVACAALDALSSLSGDDDNRLLARYDAQAWRVGPARPRRDYPRLAGLAALLAPHHVSKLLLSLQDLATSRHWRVRARAAACVPSLVRCARTARPLGDLCAQLCSDVVDEVRRASVRALCIAALVDDARRPEGPWIDAISVPELEKLAASPRHKDRKLAVILARDILSVSSALANPHRARDAVNNCAFVLAADDQPLVRLGAAKLLAILPDSALRDASACATTLSDDPDADVQAFARRSLRTIAGRLASLAITIDARRQDPDPLPEEQQQQQEEENGLADGLDAMALAPP</sequence>
<protein>
    <recommendedName>
        <fullName evidence="4">PDZ domain-containing protein</fullName>
    </recommendedName>
</protein>
<feature type="compositionally biased region" description="Low complexity" evidence="3">
    <location>
        <begin position="913"/>
        <end position="925"/>
    </location>
</feature>
<dbReference type="Gene3D" id="1.25.10.10">
    <property type="entry name" value="Leucine-rich Repeat Variant"/>
    <property type="match status" value="1"/>
</dbReference>
<dbReference type="InterPro" id="IPR011989">
    <property type="entry name" value="ARM-like"/>
</dbReference>
<evidence type="ECO:0000256" key="2">
    <source>
        <dbReference type="PROSITE-ProRule" id="PRU00103"/>
    </source>
</evidence>
<feature type="region of interest" description="Disordered" evidence="3">
    <location>
        <begin position="236"/>
        <end position="268"/>
    </location>
</feature>
<evidence type="ECO:0000313" key="5">
    <source>
        <dbReference type="EMBL" id="KAJ8600055.1"/>
    </source>
</evidence>
<dbReference type="AlphaFoldDB" id="A0AAD7U927"/>
<dbReference type="PANTHER" id="PTHR10648:SF4">
    <property type="entry name" value="PROTEIN PHOSPHATASE 2 (FORMERLY 2A), REGULATORY SUBUNIT A, BETA ISOFORM-RELATED"/>
    <property type="match status" value="1"/>
</dbReference>
<dbReference type="InterPro" id="IPR036034">
    <property type="entry name" value="PDZ_sf"/>
</dbReference>
<dbReference type="PROSITE" id="PS50106">
    <property type="entry name" value="PDZ"/>
    <property type="match status" value="1"/>
</dbReference>
<proteinExistence type="predicted"/>
<dbReference type="GO" id="GO:0000159">
    <property type="term" value="C:protein phosphatase type 2A complex"/>
    <property type="evidence" value="ECO:0007669"/>
    <property type="project" value="TreeGrafter"/>
</dbReference>
<evidence type="ECO:0000313" key="6">
    <source>
        <dbReference type="Proteomes" id="UP001230188"/>
    </source>
</evidence>
<dbReference type="InterPro" id="IPR016024">
    <property type="entry name" value="ARM-type_fold"/>
</dbReference>
<dbReference type="Pfam" id="PF00595">
    <property type="entry name" value="PDZ"/>
    <property type="match status" value="1"/>
</dbReference>
<gene>
    <name evidence="5" type="ORF">CTAYLR_001840</name>
</gene>